<evidence type="ECO:0000256" key="5">
    <source>
        <dbReference type="SAM" id="MobiDB-lite"/>
    </source>
</evidence>
<organism evidence="6 7">
    <name type="scientific">Novipirellula aureliae</name>
    <dbReference type="NCBI Taxonomy" id="2527966"/>
    <lineage>
        <taxon>Bacteria</taxon>
        <taxon>Pseudomonadati</taxon>
        <taxon>Planctomycetota</taxon>
        <taxon>Planctomycetia</taxon>
        <taxon>Pirellulales</taxon>
        <taxon>Pirellulaceae</taxon>
        <taxon>Novipirellula</taxon>
    </lineage>
</organism>
<comment type="caution">
    <text evidence="6">The sequence shown here is derived from an EMBL/GenBank/DDBJ whole genome shotgun (WGS) entry which is preliminary data.</text>
</comment>
<sequence>MLVLSRKEGEQLLIGDNIVLTVNRLSGNRVAIGIEAPKDVRIVRGELNATEEKSSDVKATAAPPQAKLGSRESAPLRGRGRNDHSNWAPISMIANNGSVSIASQADR</sequence>
<evidence type="ECO:0000313" key="7">
    <source>
        <dbReference type="Proteomes" id="UP000315471"/>
    </source>
</evidence>
<name>A0A5C6DNY2_9BACT</name>
<keyword evidence="7" id="KW-1185">Reference proteome</keyword>
<evidence type="ECO:0000256" key="3">
    <source>
        <dbReference type="ARBA" id="ARBA00022884"/>
    </source>
</evidence>
<dbReference type="Gene3D" id="2.60.40.4380">
    <property type="entry name" value="Translational regulator CsrA"/>
    <property type="match status" value="1"/>
</dbReference>
<dbReference type="EMBL" id="SJPY01000006">
    <property type="protein sequence ID" value="TWU39003.1"/>
    <property type="molecule type" value="Genomic_DNA"/>
</dbReference>
<protein>
    <recommendedName>
        <fullName evidence="4">Translational regulator CsrA</fullName>
    </recommendedName>
</protein>
<comment type="similarity">
    <text evidence="4">Belongs to the CsrA/RsmA family.</text>
</comment>
<comment type="subunit">
    <text evidence="4">Homodimer; the beta-strands of each monomer intercalate to form a hydrophobic core, while the alpha-helices form wings that extend away from the core.</text>
</comment>
<dbReference type="GO" id="GO:0006402">
    <property type="term" value="P:mRNA catabolic process"/>
    <property type="evidence" value="ECO:0007669"/>
    <property type="project" value="InterPro"/>
</dbReference>
<comment type="function">
    <text evidence="4">A translational regulator that binds mRNA to regulate translation initiation and/or mRNA stability. Usually binds in the 5'-UTR at or near the Shine-Dalgarno sequence preventing ribosome-binding, thus repressing translation. Its main target seems to be the major flagellin gene, while its function is anatagonized by FliW.</text>
</comment>
<accession>A0A5C6DNY2</accession>
<dbReference type="HAMAP" id="MF_00167">
    <property type="entry name" value="CsrA"/>
    <property type="match status" value="1"/>
</dbReference>
<dbReference type="GO" id="GO:0005829">
    <property type="term" value="C:cytosol"/>
    <property type="evidence" value="ECO:0007669"/>
    <property type="project" value="TreeGrafter"/>
</dbReference>
<dbReference type="InterPro" id="IPR036107">
    <property type="entry name" value="CsrA_sf"/>
</dbReference>
<evidence type="ECO:0000256" key="4">
    <source>
        <dbReference type="HAMAP-Rule" id="MF_00167"/>
    </source>
</evidence>
<dbReference type="GO" id="GO:1902208">
    <property type="term" value="P:regulation of bacterial-type flagellum assembly"/>
    <property type="evidence" value="ECO:0007669"/>
    <property type="project" value="UniProtKB-UniRule"/>
</dbReference>
<keyword evidence="3 4" id="KW-0694">RNA-binding</keyword>
<dbReference type="PANTHER" id="PTHR34984:SF1">
    <property type="entry name" value="CARBON STORAGE REGULATOR"/>
    <property type="match status" value="1"/>
</dbReference>
<dbReference type="AlphaFoldDB" id="A0A5C6DNY2"/>
<gene>
    <name evidence="4" type="primary">csrA</name>
    <name evidence="6" type="ORF">Q31b_40830</name>
</gene>
<dbReference type="Proteomes" id="UP000315471">
    <property type="component" value="Unassembled WGS sequence"/>
</dbReference>
<comment type="subcellular location">
    <subcellularLocation>
        <location evidence="4">Cytoplasm</location>
    </subcellularLocation>
</comment>
<dbReference type="PANTHER" id="PTHR34984">
    <property type="entry name" value="CARBON STORAGE REGULATOR"/>
    <property type="match status" value="1"/>
</dbReference>
<dbReference type="OrthoDB" id="289081at2"/>
<dbReference type="RefSeq" id="WP_146601279.1">
    <property type="nucleotide sequence ID" value="NZ_SJPY01000006.1"/>
</dbReference>
<dbReference type="Pfam" id="PF02599">
    <property type="entry name" value="CsrA"/>
    <property type="match status" value="1"/>
</dbReference>
<keyword evidence="2 4" id="KW-0810">Translation regulation</keyword>
<dbReference type="InterPro" id="IPR003751">
    <property type="entry name" value="CsrA"/>
</dbReference>
<dbReference type="GO" id="GO:0045947">
    <property type="term" value="P:negative regulation of translational initiation"/>
    <property type="evidence" value="ECO:0007669"/>
    <property type="project" value="UniProtKB-UniRule"/>
</dbReference>
<dbReference type="GO" id="GO:0006109">
    <property type="term" value="P:regulation of carbohydrate metabolic process"/>
    <property type="evidence" value="ECO:0007669"/>
    <property type="project" value="InterPro"/>
</dbReference>
<dbReference type="SUPFAM" id="SSF117130">
    <property type="entry name" value="CsrA-like"/>
    <property type="match status" value="1"/>
</dbReference>
<feature type="compositionally biased region" description="Basic and acidic residues" evidence="5">
    <location>
        <begin position="47"/>
        <end position="56"/>
    </location>
</feature>
<dbReference type="GO" id="GO:0048027">
    <property type="term" value="F:mRNA 5'-UTR binding"/>
    <property type="evidence" value="ECO:0007669"/>
    <property type="project" value="UniProtKB-UniRule"/>
</dbReference>
<feature type="region of interest" description="Disordered" evidence="5">
    <location>
        <begin position="47"/>
        <end position="89"/>
    </location>
</feature>
<keyword evidence="4" id="KW-0678">Repressor</keyword>
<evidence type="ECO:0000256" key="2">
    <source>
        <dbReference type="ARBA" id="ARBA00022845"/>
    </source>
</evidence>
<evidence type="ECO:0000313" key="6">
    <source>
        <dbReference type="EMBL" id="TWU39003.1"/>
    </source>
</evidence>
<keyword evidence="4" id="KW-1005">Bacterial flagellum biogenesis</keyword>
<dbReference type="GO" id="GO:0044781">
    <property type="term" value="P:bacterial-type flagellum organization"/>
    <property type="evidence" value="ECO:0007669"/>
    <property type="project" value="UniProtKB-KW"/>
</dbReference>
<reference evidence="6 7" key="1">
    <citation type="submission" date="2019-02" db="EMBL/GenBank/DDBJ databases">
        <title>Deep-cultivation of Planctomycetes and their phenomic and genomic characterization uncovers novel biology.</title>
        <authorList>
            <person name="Wiegand S."/>
            <person name="Jogler M."/>
            <person name="Boedeker C."/>
            <person name="Pinto D."/>
            <person name="Vollmers J."/>
            <person name="Rivas-Marin E."/>
            <person name="Kohn T."/>
            <person name="Peeters S.H."/>
            <person name="Heuer A."/>
            <person name="Rast P."/>
            <person name="Oberbeckmann S."/>
            <person name="Bunk B."/>
            <person name="Jeske O."/>
            <person name="Meyerdierks A."/>
            <person name="Storesund J.E."/>
            <person name="Kallscheuer N."/>
            <person name="Luecker S."/>
            <person name="Lage O.M."/>
            <person name="Pohl T."/>
            <person name="Merkel B.J."/>
            <person name="Hornburger P."/>
            <person name="Mueller R.-W."/>
            <person name="Bruemmer F."/>
            <person name="Labrenz M."/>
            <person name="Spormann A.M."/>
            <person name="Op Den Camp H."/>
            <person name="Overmann J."/>
            <person name="Amann R."/>
            <person name="Jetten M.S.M."/>
            <person name="Mascher T."/>
            <person name="Medema M.H."/>
            <person name="Devos D.P."/>
            <person name="Kaster A.-K."/>
            <person name="Ovreas L."/>
            <person name="Rohde M."/>
            <person name="Galperin M.Y."/>
            <person name="Jogler C."/>
        </authorList>
    </citation>
    <scope>NUCLEOTIDE SEQUENCE [LARGE SCALE GENOMIC DNA]</scope>
    <source>
        <strain evidence="6 7">Q31b</strain>
    </source>
</reference>
<evidence type="ECO:0000256" key="1">
    <source>
        <dbReference type="ARBA" id="ARBA00022490"/>
    </source>
</evidence>
<proteinExistence type="inferred from homology"/>
<keyword evidence="1 4" id="KW-0963">Cytoplasm</keyword>